<dbReference type="EC" id="2.7.7.65" evidence="1"/>
<accession>A0A2U8VWS1</accession>
<evidence type="ECO:0000256" key="2">
    <source>
        <dbReference type="ARBA" id="ARBA00034247"/>
    </source>
</evidence>
<keyword evidence="3" id="KW-0472">Membrane</keyword>
<dbReference type="FunFam" id="3.30.70.270:FF:000001">
    <property type="entry name" value="Diguanylate cyclase domain protein"/>
    <property type="match status" value="1"/>
</dbReference>
<dbReference type="CDD" id="cd12914">
    <property type="entry name" value="PDC1_DGC_like"/>
    <property type="match status" value="1"/>
</dbReference>
<dbReference type="PANTHER" id="PTHR45138:SF9">
    <property type="entry name" value="DIGUANYLATE CYCLASE DGCM-RELATED"/>
    <property type="match status" value="1"/>
</dbReference>
<dbReference type="Pfam" id="PF22588">
    <property type="entry name" value="dCache_1_like"/>
    <property type="match status" value="1"/>
</dbReference>
<evidence type="ECO:0000259" key="4">
    <source>
        <dbReference type="PROSITE" id="PS50887"/>
    </source>
</evidence>
<dbReference type="InterPro" id="IPR000160">
    <property type="entry name" value="GGDEF_dom"/>
</dbReference>
<keyword evidence="3" id="KW-0812">Transmembrane</keyword>
<evidence type="ECO:0000256" key="3">
    <source>
        <dbReference type="SAM" id="Phobius"/>
    </source>
</evidence>
<evidence type="ECO:0000256" key="1">
    <source>
        <dbReference type="ARBA" id="ARBA00012528"/>
    </source>
</evidence>
<dbReference type="GO" id="GO:0052621">
    <property type="term" value="F:diguanylate cyclase activity"/>
    <property type="evidence" value="ECO:0007669"/>
    <property type="project" value="UniProtKB-EC"/>
</dbReference>
<dbReference type="InterPro" id="IPR050469">
    <property type="entry name" value="Diguanylate_Cyclase"/>
</dbReference>
<protein>
    <recommendedName>
        <fullName evidence="1">diguanylate cyclase</fullName>
        <ecNumber evidence="1">2.7.7.65</ecNumber>
    </recommendedName>
</protein>
<proteinExistence type="predicted"/>
<keyword evidence="3" id="KW-1133">Transmembrane helix</keyword>
<comment type="catalytic activity">
    <reaction evidence="2">
        <text>2 GTP = 3',3'-c-di-GMP + 2 diphosphate</text>
        <dbReference type="Rhea" id="RHEA:24898"/>
        <dbReference type="ChEBI" id="CHEBI:33019"/>
        <dbReference type="ChEBI" id="CHEBI:37565"/>
        <dbReference type="ChEBI" id="CHEBI:58805"/>
        <dbReference type="EC" id="2.7.7.65"/>
    </reaction>
</comment>
<dbReference type="RefSeq" id="WP_109952817.1">
    <property type="nucleotide sequence ID" value="NZ_CP029551.1"/>
</dbReference>
<dbReference type="Proteomes" id="UP000246058">
    <property type="component" value="Chromosome"/>
</dbReference>
<dbReference type="GO" id="GO:0043709">
    <property type="term" value="P:cell adhesion involved in single-species biofilm formation"/>
    <property type="evidence" value="ECO:0007669"/>
    <property type="project" value="TreeGrafter"/>
</dbReference>
<dbReference type="SMART" id="SM00267">
    <property type="entry name" value="GGDEF"/>
    <property type="match status" value="1"/>
</dbReference>
<dbReference type="GO" id="GO:0005886">
    <property type="term" value="C:plasma membrane"/>
    <property type="evidence" value="ECO:0007669"/>
    <property type="project" value="TreeGrafter"/>
</dbReference>
<feature type="domain" description="GGDEF" evidence="4">
    <location>
        <begin position="359"/>
        <end position="494"/>
    </location>
</feature>
<dbReference type="CDD" id="cd12915">
    <property type="entry name" value="PDC2_DGC_like"/>
    <property type="match status" value="1"/>
</dbReference>
<dbReference type="EMBL" id="CP029551">
    <property type="protein sequence ID" value="AWN37751.1"/>
    <property type="molecule type" value="Genomic_DNA"/>
</dbReference>
<dbReference type="PROSITE" id="PS50887">
    <property type="entry name" value="GGDEF"/>
    <property type="match status" value="1"/>
</dbReference>
<evidence type="ECO:0000313" key="6">
    <source>
        <dbReference type="Proteomes" id="UP000246058"/>
    </source>
</evidence>
<feature type="transmembrane region" description="Helical" evidence="3">
    <location>
        <begin position="16"/>
        <end position="37"/>
    </location>
</feature>
<sequence>MALPRLLARRLRSAQTWIVLGVLAPVGMLVLSGLMLLDLRRDAWDKAEQTSKNLLQVIERDIARNVEIIDLSLQAIVDNLRTPGLDAVSSEMRQLVLFDRAGTARDVGVTLVLDEHGDIAADSGALPPRKGNYADREYFRVHREQAGLGLHVGRPLVSRLTGERMLPFSRRIDKPDGSFGGVALGTLKLSYFSRLFDQLGLGRDGAINLYLRDGTRIMRHPYEEVDVGVSIVGAPTFRRFVAERSGTFVGTSVRDGVERHYAFTQVGDLPLVLNVALATADIEAGWRAKAAVIGTLVLVLCGLTAFLSLLFGRELRRRAAMQAELTHLARTDGLTGLANRRRFEEEFVRARKGAGRTARPLSLLIVDADHFKRWNDRYGHAVGDEVLRGLGRCLSASVRRPGDLAARIGGEEFAVLLPDTDEDGALRVARAIHRAVAALTVASAGLGAGSVTVSIGLAVDAGVGLDMGDLYRRADGALYEAKACGRNRTRCADGVRDGDPSMEAGRLVGARHPPRC</sequence>
<dbReference type="InterPro" id="IPR054327">
    <property type="entry name" value="His-kinase-like_sensor"/>
</dbReference>
<keyword evidence="6" id="KW-1185">Reference proteome</keyword>
<organism evidence="5 6">
    <name type="scientific">Methylobacterium radiodurans</name>
    <dbReference type="NCBI Taxonomy" id="2202828"/>
    <lineage>
        <taxon>Bacteria</taxon>
        <taxon>Pseudomonadati</taxon>
        <taxon>Pseudomonadota</taxon>
        <taxon>Alphaproteobacteria</taxon>
        <taxon>Hyphomicrobiales</taxon>
        <taxon>Methylobacteriaceae</taxon>
        <taxon>Methylobacterium</taxon>
    </lineage>
</organism>
<name>A0A2U8VWS1_9HYPH</name>
<dbReference type="KEGG" id="meti:DK427_20140"/>
<dbReference type="Pfam" id="PF00990">
    <property type="entry name" value="GGDEF"/>
    <property type="match status" value="1"/>
</dbReference>
<gene>
    <name evidence="5" type="ORF">DK427_20140</name>
</gene>
<dbReference type="InterPro" id="IPR043128">
    <property type="entry name" value="Rev_trsase/Diguanyl_cyclase"/>
</dbReference>
<dbReference type="CDD" id="cd01949">
    <property type="entry name" value="GGDEF"/>
    <property type="match status" value="1"/>
</dbReference>
<dbReference type="InterPro" id="IPR029787">
    <property type="entry name" value="Nucleotide_cyclase"/>
</dbReference>
<reference evidence="5 6" key="1">
    <citation type="submission" date="2018-05" db="EMBL/GenBank/DDBJ databases">
        <title>Complete Genome Sequence of Methylobacterium sp. 17Sr1-43.</title>
        <authorList>
            <person name="Srinivasan S."/>
        </authorList>
    </citation>
    <scope>NUCLEOTIDE SEQUENCE [LARGE SCALE GENOMIC DNA]</scope>
    <source>
        <strain evidence="5 6">17Sr1-43</strain>
    </source>
</reference>
<dbReference type="Gene3D" id="3.30.70.270">
    <property type="match status" value="1"/>
</dbReference>
<feature type="transmembrane region" description="Helical" evidence="3">
    <location>
        <begin position="290"/>
        <end position="311"/>
    </location>
</feature>
<dbReference type="NCBIfam" id="TIGR00254">
    <property type="entry name" value="GGDEF"/>
    <property type="match status" value="1"/>
</dbReference>
<dbReference type="GO" id="GO:1902201">
    <property type="term" value="P:negative regulation of bacterial-type flagellum-dependent cell motility"/>
    <property type="evidence" value="ECO:0007669"/>
    <property type="project" value="TreeGrafter"/>
</dbReference>
<dbReference type="AlphaFoldDB" id="A0A2U8VWS1"/>
<dbReference type="Gene3D" id="3.30.450.20">
    <property type="entry name" value="PAS domain"/>
    <property type="match status" value="2"/>
</dbReference>
<dbReference type="SUPFAM" id="SSF55073">
    <property type="entry name" value="Nucleotide cyclase"/>
    <property type="match status" value="1"/>
</dbReference>
<evidence type="ECO:0000313" key="5">
    <source>
        <dbReference type="EMBL" id="AWN37751.1"/>
    </source>
</evidence>
<dbReference type="OrthoDB" id="9812260at2"/>
<dbReference type="PANTHER" id="PTHR45138">
    <property type="entry name" value="REGULATORY COMPONENTS OF SENSORY TRANSDUCTION SYSTEM"/>
    <property type="match status" value="1"/>
</dbReference>